<reference evidence="1 2" key="1">
    <citation type="journal article" date="2015" name="Biotechnol. Biofuels">
        <title>Enhanced degradation of softwood versus hardwood by the white-rot fungus Pycnoporus coccineus.</title>
        <authorList>
            <person name="Couturier M."/>
            <person name="Navarro D."/>
            <person name="Chevret D."/>
            <person name="Henrissat B."/>
            <person name="Piumi F."/>
            <person name="Ruiz-Duenas F.J."/>
            <person name="Martinez A.T."/>
            <person name="Grigoriev I.V."/>
            <person name="Riley R."/>
            <person name="Lipzen A."/>
            <person name="Berrin J.G."/>
            <person name="Master E.R."/>
            <person name="Rosso M.N."/>
        </authorList>
    </citation>
    <scope>NUCLEOTIDE SEQUENCE [LARGE SCALE GENOMIC DNA]</scope>
    <source>
        <strain evidence="1 2">BRFM310</strain>
    </source>
</reference>
<proteinExistence type="predicted"/>
<sequence length="119" mass="12873">MAAHKHSALSVPFIPMVNGGEQSSADGFTSIPHDSGFIRTMRLAYHTPCPRLDIRGAQRSGRDGKYHQAEISQTICMAISVGSSSDMSGTRMSRCPDQVRWSSVRTTLKCQSCGVISSP</sequence>
<dbReference type="Proteomes" id="UP000193067">
    <property type="component" value="Unassembled WGS sequence"/>
</dbReference>
<keyword evidence="2" id="KW-1185">Reference proteome</keyword>
<evidence type="ECO:0000313" key="2">
    <source>
        <dbReference type="Proteomes" id="UP000193067"/>
    </source>
</evidence>
<dbReference type="EMBL" id="KZ084090">
    <property type="protein sequence ID" value="OSD06379.1"/>
    <property type="molecule type" value="Genomic_DNA"/>
</dbReference>
<protein>
    <submittedName>
        <fullName evidence="1">Uncharacterized protein</fullName>
    </submittedName>
</protein>
<name>A0A1Y2IZ05_TRAC3</name>
<organism evidence="1 2">
    <name type="scientific">Trametes coccinea (strain BRFM310)</name>
    <name type="common">Pycnoporus coccineus</name>
    <dbReference type="NCBI Taxonomy" id="1353009"/>
    <lineage>
        <taxon>Eukaryota</taxon>
        <taxon>Fungi</taxon>
        <taxon>Dikarya</taxon>
        <taxon>Basidiomycota</taxon>
        <taxon>Agaricomycotina</taxon>
        <taxon>Agaricomycetes</taxon>
        <taxon>Polyporales</taxon>
        <taxon>Polyporaceae</taxon>
        <taxon>Trametes</taxon>
    </lineage>
</organism>
<evidence type="ECO:0000313" key="1">
    <source>
        <dbReference type="EMBL" id="OSD06379.1"/>
    </source>
</evidence>
<accession>A0A1Y2IZ05</accession>
<dbReference type="AlphaFoldDB" id="A0A1Y2IZ05"/>
<gene>
    <name evidence="1" type="ORF">PYCCODRAFT_926731</name>
</gene>